<feature type="region of interest" description="Disordered" evidence="1">
    <location>
        <begin position="110"/>
        <end position="130"/>
    </location>
</feature>
<gene>
    <name evidence="2" type="ORF">FMOSSE_LOCUS6767</name>
</gene>
<feature type="compositionally biased region" description="Basic and acidic residues" evidence="1">
    <location>
        <begin position="111"/>
        <end position="130"/>
    </location>
</feature>
<accession>A0A9N9BAU0</accession>
<dbReference type="AlphaFoldDB" id="A0A9N9BAU0"/>
<protein>
    <submittedName>
        <fullName evidence="2">8650_t:CDS:1</fullName>
    </submittedName>
</protein>
<keyword evidence="3" id="KW-1185">Reference proteome</keyword>
<organism evidence="2 3">
    <name type="scientific">Funneliformis mosseae</name>
    <name type="common">Endomycorrhizal fungus</name>
    <name type="synonym">Glomus mosseae</name>
    <dbReference type="NCBI Taxonomy" id="27381"/>
    <lineage>
        <taxon>Eukaryota</taxon>
        <taxon>Fungi</taxon>
        <taxon>Fungi incertae sedis</taxon>
        <taxon>Mucoromycota</taxon>
        <taxon>Glomeromycotina</taxon>
        <taxon>Glomeromycetes</taxon>
        <taxon>Glomerales</taxon>
        <taxon>Glomeraceae</taxon>
        <taxon>Funneliformis</taxon>
    </lineage>
</organism>
<name>A0A9N9BAU0_FUNMO</name>
<evidence type="ECO:0000313" key="3">
    <source>
        <dbReference type="Proteomes" id="UP000789375"/>
    </source>
</evidence>
<feature type="non-terminal residue" evidence="2">
    <location>
        <position position="1"/>
    </location>
</feature>
<sequence>KDILFELLKSEDLEIKEIVAWDCLIKWGIEQTPELESKKCDVATWNQEDFEAADFYDKVRPYKAIIPHNIYEEITLPKLSTLPPHCESLSNYNSDNENFPNDFIENILDDSESRIPKGKPPDTARFKGPL</sequence>
<evidence type="ECO:0000313" key="2">
    <source>
        <dbReference type="EMBL" id="CAG8557059.1"/>
    </source>
</evidence>
<evidence type="ECO:0000256" key="1">
    <source>
        <dbReference type="SAM" id="MobiDB-lite"/>
    </source>
</evidence>
<reference evidence="2" key="1">
    <citation type="submission" date="2021-06" db="EMBL/GenBank/DDBJ databases">
        <authorList>
            <person name="Kallberg Y."/>
            <person name="Tangrot J."/>
            <person name="Rosling A."/>
        </authorList>
    </citation>
    <scope>NUCLEOTIDE SEQUENCE</scope>
    <source>
        <strain evidence="2">87-6 pot B 2015</strain>
    </source>
</reference>
<dbReference type="Proteomes" id="UP000789375">
    <property type="component" value="Unassembled WGS sequence"/>
</dbReference>
<proteinExistence type="predicted"/>
<dbReference type="EMBL" id="CAJVPP010001461">
    <property type="protein sequence ID" value="CAG8557059.1"/>
    <property type="molecule type" value="Genomic_DNA"/>
</dbReference>
<comment type="caution">
    <text evidence="2">The sequence shown here is derived from an EMBL/GenBank/DDBJ whole genome shotgun (WGS) entry which is preliminary data.</text>
</comment>